<proteinExistence type="predicted"/>
<sequence length="132" mass="15399">MTEYLMKAYDISDEIKNSDNYKKLIEALKIIEVKYQPLVDDFNLAKEKYYTVLSEGGKYHPDYLETVKKLGFAKKALYEKQEVTDYFKLEQEIQKTLNEFTIQITEIVSNYIKKPNELGLLKEKGGGCHANK</sequence>
<reference evidence="1 2" key="1">
    <citation type="journal article" date="2013" name="J. Mol. Microbiol. Biotechnol.">
        <title>Analysis of the Complete Genomes of Acholeplasma brassicae , A. palmae and A. laidlawii and Their Comparison to the Obligate Parasites from ' Candidatus Phytoplasma'.</title>
        <authorList>
            <person name="Kube M."/>
            <person name="Siewert C."/>
            <person name="Migdoll A.M."/>
            <person name="Duduk B."/>
            <person name="Holz S."/>
            <person name="Rabus R."/>
            <person name="Seemuller E."/>
            <person name="Mitrovic J."/>
            <person name="Muller I."/>
            <person name="Buttner C."/>
            <person name="Reinhardt R."/>
        </authorList>
    </citation>
    <scope>NUCLEOTIDE SEQUENCE [LARGE SCALE GENOMIC DNA]</scope>
    <source>
        <strain evidence="1 2">J233</strain>
    </source>
</reference>
<dbReference type="STRING" id="1318466.BN85402470"/>
<evidence type="ECO:0000313" key="2">
    <source>
        <dbReference type="Proteomes" id="UP000032740"/>
    </source>
</evidence>
<evidence type="ECO:0008006" key="3">
    <source>
        <dbReference type="Google" id="ProtNLM"/>
    </source>
</evidence>
<dbReference type="Pfam" id="PF06133">
    <property type="entry name" value="Com_YlbF"/>
    <property type="match status" value="1"/>
</dbReference>
<accession>U4KJT7</accession>
<protein>
    <recommendedName>
        <fullName evidence="3">YlbF family regulator</fullName>
    </recommendedName>
</protein>
<name>U4KJT7_ALTPJ</name>
<gene>
    <name evidence="1" type="ORF">BN85402470</name>
</gene>
<dbReference type="Gene3D" id="1.20.1500.10">
    <property type="entry name" value="YheA/YmcA-like"/>
    <property type="match status" value="1"/>
</dbReference>
<dbReference type="OrthoDB" id="2157513at2"/>
<dbReference type="HOGENOM" id="CLU_1912480_0_0_14"/>
<dbReference type="RefSeq" id="WP_026655477.1">
    <property type="nucleotide sequence ID" value="NC_022538.1"/>
</dbReference>
<dbReference type="EMBL" id="FO681347">
    <property type="protein sequence ID" value="CCV63824.1"/>
    <property type="molecule type" value="Genomic_DNA"/>
</dbReference>
<keyword evidence="2" id="KW-1185">Reference proteome</keyword>
<dbReference type="SUPFAM" id="SSF158622">
    <property type="entry name" value="YheA/YmcA-like"/>
    <property type="match status" value="1"/>
</dbReference>
<evidence type="ECO:0000313" key="1">
    <source>
        <dbReference type="EMBL" id="CCV63824.1"/>
    </source>
</evidence>
<dbReference type="AlphaFoldDB" id="U4KJT7"/>
<organism evidence="1 2">
    <name type="scientific">Alteracholeplasma palmae (strain ATCC 49389 / J233)</name>
    <name type="common">Acholeplasma palmae</name>
    <dbReference type="NCBI Taxonomy" id="1318466"/>
    <lineage>
        <taxon>Bacteria</taxon>
        <taxon>Bacillati</taxon>
        <taxon>Mycoplasmatota</taxon>
        <taxon>Mollicutes</taxon>
        <taxon>Acholeplasmatales</taxon>
        <taxon>Acholeplasmataceae</taxon>
        <taxon>Acholeplasma</taxon>
    </lineage>
</organism>
<dbReference type="Proteomes" id="UP000032740">
    <property type="component" value="Chromosome"/>
</dbReference>
<dbReference type="InterPro" id="IPR010368">
    <property type="entry name" value="Com_YlbF"/>
</dbReference>
<dbReference type="InterPro" id="IPR023378">
    <property type="entry name" value="YheA/YmcA-like_dom_sf"/>
</dbReference>
<dbReference type="KEGG" id="apal:BN85402470"/>